<accession>A0A382RFS6</accession>
<protein>
    <submittedName>
        <fullName evidence="1">Uncharacterized protein</fullName>
    </submittedName>
</protein>
<dbReference type="AlphaFoldDB" id="A0A382RFS6"/>
<dbReference type="EMBL" id="UINC01121398">
    <property type="protein sequence ID" value="SVC96533.1"/>
    <property type="molecule type" value="Genomic_DNA"/>
</dbReference>
<feature type="non-terminal residue" evidence="1">
    <location>
        <position position="24"/>
    </location>
</feature>
<gene>
    <name evidence="1" type="ORF">METZ01_LOCUS349387</name>
</gene>
<name>A0A382RFS6_9ZZZZ</name>
<sequence>MNEVRYIDRPIARSLYYYSHRKNE</sequence>
<evidence type="ECO:0000313" key="1">
    <source>
        <dbReference type="EMBL" id="SVC96533.1"/>
    </source>
</evidence>
<proteinExistence type="predicted"/>
<organism evidence="1">
    <name type="scientific">marine metagenome</name>
    <dbReference type="NCBI Taxonomy" id="408172"/>
    <lineage>
        <taxon>unclassified sequences</taxon>
        <taxon>metagenomes</taxon>
        <taxon>ecological metagenomes</taxon>
    </lineage>
</organism>
<reference evidence="1" key="1">
    <citation type="submission" date="2018-05" db="EMBL/GenBank/DDBJ databases">
        <authorList>
            <person name="Lanie J.A."/>
            <person name="Ng W.-L."/>
            <person name="Kazmierczak K.M."/>
            <person name="Andrzejewski T.M."/>
            <person name="Davidsen T.M."/>
            <person name="Wayne K.J."/>
            <person name="Tettelin H."/>
            <person name="Glass J.I."/>
            <person name="Rusch D."/>
            <person name="Podicherti R."/>
            <person name="Tsui H.-C.T."/>
            <person name="Winkler M.E."/>
        </authorList>
    </citation>
    <scope>NUCLEOTIDE SEQUENCE</scope>
</reference>